<dbReference type="EMBL" id="JADGJQ010000021">
    <property type="protein sequence ID" value="KAJ3179310.1"/>
    <property type="molecule type" value="Genomic_DNA"/>
</dbReference>
<feature type="region of interest" description="Disordered" evidence="2">
    <location>
        <begin position="23"/>
        <end position="69"/>
    </location>
</feature>
<evidence type="ECO:0000256" key="2">
    <source>
        <dbReference type="SAM" id="MobiDB-lite"/>
    </source>
</evidence>
<feature type="region of interest" description="Disordered" evidence="2">
    <location>
        <begin position="231"/>
        <end position="256"/>
    </location>
</feature>
<gene>
    <name evidence="3" type="ORF">HDU87_002919</name>
</gene>
<sequence length="916" mass="103141">MTTAEPASTAYLRGRQERLRTLERERSLFSKSAGANHRSSGHARRYGSGSGTTSSRITTNNNISSSSASINHPIGAVRAAIFKSDASAASSPEERLHVTARTVKNMLDTDFAAPAASTSNNGAVWRDYCCKHSTSVPAERVLRRDRHGGGGTAERWRAARSASSGARRHVRTLSPDAWRLNVGKEGESGDFEIDDVGGENPLLGVLESERTRYVQLEKDYHKLLSEVQSLQRSHRQELTDTERRRESHVRSLEKSVTSKSEECLAMHREIQLLQSKHSKEAIAWSSAKNRLDAQVGALEKLLSENQARERDLDGAVKELISAKAELSGRLTIKENEVRKMTQIIKDRDEEHTSERKLRASLDEKLVLLEDLFSQREEELRDAKQMIQKLQRDAINDGAKHRSMLETAQRDTAQAVEHGHKLERELEQKEMKERKLMKQLVDISVFQANAQQNIDQLTVRFAAQTRESERIAASEVAVKRELERAHAKHARAQEEIARLEGMVSNQQIEQQTLQNELGKQKAADEQLRAQVETGKREAEQLQARIEALKREDEQVRVTLTAAQHDLSSQQERMTRELQMGKNTIKTLQEQIAELKEKLSAEATTNAELKETNHNRLVQVSDKIAVLQRTLSESQAQLDVFRAAEKQLRDTLAVRDETIREQVSRSKDADDAITTLQAQLDADRRQVHDFKRQKKDEFLAINEKFLAAKQAMEHEGAALRSQLQQKALHVADLESRLAQLSDDLAEADATRAQLEQRIYDLASQEEQAVRTHNQLAASITTKEHEKHLLHISTLQLTDHNARLSKEVALYRSTADGKDAEIDNLRRNVADLTAKLSAQVQALLDREANASSDDISLPPLPNDTRYGNHRLQYFNAGSKPQQQPHKQPSGQVIDAGAQYDQILAALQHNVDEINAKLKP</sequence>
<evidence type="ECO:0000313" key="3">
    <source>
        <dbReference type="EMBL" id="KAJ3179310.1"/>
    </source>
</evidence>
<evidence type="ECO:0000256" key="1">
    <source>
        <dbReference type="SAM" id="Coils"/>
    </source>
</evidence>
<dbReference type="Proteomes" id="UP001212152">
    <property type="component" value="Unassembled WGS sequence"/>
</dbReference>
<organism evidence="3 4">
    <name type="scientific">Geranomyces variabilis</name>
    <dbReference type="NCBI Taxonomy" id="109894"/>
    <lineage>
        <taxon>Eukaryota</taxon>
        <taxon>Fungi</taxon>
        <taxon>Fungi incertae sedis</taxon>
        <taxon>Chytridiomycota</taxon>
        <taxon>Chytridiomycota incertae sedis</taxon>
        <taxon>Chytridiomycetes</taxon>
        <taxon>Spizellomycetales</taxon>
        <taxon>Powellomycetaceae</taxon>
        <taxon>Geranomyces</taxon>
    </lineage>
</organism>
<keyword evidence="1" id="KW-0175">Coiled coil</keyword>
<comment type="caution">
    <text evidence="3">The sequence shown here is derived from an EMBL/GenBank/DDBJ whole genome shotgun (WGS) entry which is preliminary data.</text>
</comment>
<reference evidence="3" key="1">
    <citation type="submission" date="2020-05" db="EMBL/GenBank/DDBJ databases">
        <title>Phylogenomic resolution of chytrid fungi.</title>
        <authorList>
            <person name="Stajich J.E."/>
            <person name="Amses K."/>
            <person name="Simmons R."/>
            <person name="Seto K."/>
            <person name="Myers J."/>
            <person name="Bonds A."/>
            <person name="Quandt C.A."/>
            <person name="Barry K."/>
            <person name="Liu P."/>
            <person name="Grigoriev I."/>
            <person name="Longcore J.E."/>
            <person name="James T.Y."/>
        </authorList>
    </citation>
    <scope>NUCLEOTIDE SEQUENCE</scope>
    <source>
        <strain evidence="3">JEL0379</strain>
    </source>
</reference>
<protein>
    <submittedName>
        <fullName evidence="3">Uncharacterized protein</fullName>
    </submittedName>
</protein>
<name>A0AAD5XQX6_9FUNG</name>
<feature type="coiled-coil region" evidence="1">
    <location>
        <begin position="812"/>
        <end position="839"/>
    </location>
</feature>
<keyword evidence="4" id="KW-1185">Reference proteome</keyword>
<dbReference type="AlphaFoldDB" id="A0AAD5XQX6"/>
<proteinExistence type="predicted"/>
<feature type="compositionally biased region" description="Low complexity" evidence="2">
    <location>
        <begin position="51"/>
        <end position="69"/>
    </location>
</feature>
<feature type="coiled-coil region" evidence="1">
    <location>
        <begin position="474"/>
        <end position="635"/>
    </location>
</feature>
<feature type="region of interest" description="Disordered" evidence="2">
    <location>
        <begin position="845"/>
        <end position="865"/>
    </location>
</feature>
<feature type="compositionally biased region" description="Basic and acidic residues" evidence="2">
    <location>
        <begin position="234"/>
        <end position="253"/>
    </location>
</feature>
<accession>A0AAD5XQX6</accession>
<feature type="coiled-coil region" evidence="1">
    <location>
        <begin position="721"/>
        <end position="762"/>
    </location>
</feature>
<evidence type="ECO:0000313" key="4">
    <source>
        <dbReference type="Proteomes" id="UP001212152"/>
    </source>
</evidence>